<comment type="caution">
    <text evidence="1">The sequence shown here is derived from an EMBL/GenBank/DDBJ whole genome shotgun (WGS) entry which is preliminary data.</text>
</comment>
<organism evidence="1 2">
    <name type="scientific">Kocuria dechangensis</name>
    <dbReference type="NCBI Taxonomy" id="1176249"/>
    <lineage>
        <taxon>Bacteria</taxon>
        <taxon>Bacillati</taxon>
        <taxon>Actinomycetota</taxon>
        <taxon>Actinomycetes</taxon>
        <taxon>Micrococcales</taxon>
        <taxon>Micrococcaceae</taxon>
        <taxon>Kocuria</taxon>
    </lineage>
</organism>
<gene>
    <name evidence="1" type="ORF">GCM10011374_06980</name>
</gene>
<evidence type="ECO:0008006" key="3">
    <source>
        <dbReference type="Google" id="ProtNLM"/>
    </source>
</evidence>
<evidence type="ECO:0000313" key="1">
    <source>
        <dbReference type="EMBL" id="GGG47181.1"/>
    </source>
</evidence>
<evidence type="ECO:0000313" key="2">
    <source>
        <dbReference type="Proteomes" id="UP000638848"/>
    </source>
</evidence>
<protein>
    <recommendedName>
        <fullName evidence="3">Transposase</fullName>
    </recommendedName>
</protein>
<dbReference type="AlphaFoldDB" id="A0A917GII1"/>
<dbReference type="Proteomes" id="UP000638848">
    <property type="component" value="Unassembled WGS sequence"/>
</dbReference>
<sequence>MLDAVHKTLEVRAWLAENPRFHSHFTPTSTSWSSLVEIRFGVTKRQTLHRTGITSVSVLQARFRAFVTGCNDPCHPFVCTKTHAPIPDKANCLTT</sequence>
<accession>A0A917GII1</accession>
<reference evidence="1" key="2">
    <citation type="submission" date="2020-09" db="EMBL/GenBank/DDBJ databases">
        <authorList>
            <person name="Sun Q."/>
            <person name="Zhou Y."/>
        </authorList>
    </citation>
    <scope>NUCLEOTIDE SEQUENCE</scope>
    <source>
        <strain evidence="1">CGMCC 1.12187</strain>
    </source>
</reference>
<keyword evidence="2" id="KW-1185">Reference proteome</keyword>
<name>A0A917GII1_9MICC</name>
<reference evidence="1" key="1">
    <citation type="journal article" date="2014" name="Int. J. Syst. Evol. Microbiol.">
        <title>Complete genome sequence of Corynebacterium casei LMG S-19264T (=DSM 44701T), isolated from a smear-ripened cheese.</title>
        <authorList>
            <consortium name="US DOE Joint Genome Institute (JGI-PGF)"/>
            <person name="Walter F."/>
            <person name="Albersmeier A."/>
            <person name="Kalinowski J."/>
            <person name="Ruckert C."/>
        </authorList>
    </citation>
    <scope>NUCLEOTIDE SEQUENCE</scope>
    <source>
        <strain evidence="1">CGMCC 1.12187</strain>
    </source>
</reference>
<proteinExistence type="predicted"/>
<dbReference type="EMBL" id="BMEQ01000002">
    <property type="protein sequence ID" value="GGG47181.1"/>
    <property type="molecule type" value="Genomic_DNA"/>
</dbReference>